<protein>
    <submittedName>
        <fullName evidence="1">Uncharacterized protein</fullName>
    </submittedName>
</protein>
<proteinExistence type="predicted"/>
<sequence>MASVSHIWHQAISHPYSQTVEPTNPRKAINKLTNSDAQAPDKIQDEFEGSNRVKFVRLLTLKREFEFMKMKDNEFVRDYFGKLMDVMNQMQLPGEAFTNQKVVEKFMVSMPEKFEAKIYANVIEENNNEDESIQPKLNWEMMKLCKPKEKGQFQYQPRKCCTKALPKSSLEFLKLKIDHVGPSLVQEGSGHSAKGGKAKRNWAKMHHLEGRESQLSFSSPFEPSSDWTWAFCQQKSLRSTANKYQNDPTICKESLMEKDAK</sequence>
<name>A0A371I8X8_MUCPR</name>
<dbReference type="Pfam" id="PF14223">
    <property type="entry name" value="Retrotran_gag_2"/>
    <property type="match status" value="1"/>
</dbReference>
<comment type="caution">
    <text evidence="1">The sequence shown here is derived from an EMBL/GenBank/DDBJ whole genome shotgun (WGS) entry which is preliminary data.</text>
</comment>
<dbReference type="EMBL" id="QJKJ01000645">
    <property type="protein sequence ID" value="RDY11394.1"/>
    <property type="molecule type" value="Genomic_DNA"/>
</dbReference>
<dbReference type="OrthoDB" id="1931687at2759"/>
<evidence type="ECO:0000313" key="1">
    <source>
        <dbReference type="EMBL" id="RDY11394.1"/>
    </source>
</evidence>
<evidence type="ECO:0000313" key="2">
    <source>
        <dbReference type="Proteomes" id="UP000257109"/>
    </source>
</evidence>
<dbReference type="PANTHER" id="PTHR35317:SF27">
    <property type="entry name" value="RETROVIRUS-RELATED POL POLYPROTEIN FROM TRANSPOSON TNT 1-94"/>
    <property type="match status" value="1"/>
</dbReference>
<feature type="non-terminal residue" evidence="1">
    <location>
        <position position="1"/>
    </location>
</feature>
<dbReference type="Proteomes" id="UP000257109">
    <property type="component" value="Unassembled WGS sequence"/>
</dbReference>
<keyword evidence="2" id="KW-1185">Reference proteome</keyword>
<gene>
    <name evidence="1" type="ORF">CR513_03951</name>
</gene>
<dbReference type="AlphaFoldDB" id="A0A371I8X8"/>
<organism evidence="1 2">
    <name type="scientific">Mucuna pruriens</name>
    <name type="common">Velvet bean</name>
    <name type="synonym">Dolichos pruriens</name>
    <dbReference type="NCBI Taxonomy" id="157652"/>
    <lineage>
        <taxon>Eukaryota</taxon>
        <taxon>Viridiplantae</taxon>
        <taxon>Streptophyta</taxon>
        <taxon>Embryophyta</taxon>
        <taxon>Tracheophyta</taxon>
        <taxon>Spermatophyta</taxon>
        <taxon>Magnoliopsida</taxon>
        <taxon>eudicotyledons</taxon>
        <taxon>Gunneridae</taxon>
        <taxon>Pentapetalae</taxon>
        <taxon>rosids</taxon>
        <taxon>fabids</taxon>
        <taxon>Fabales</taxon>
        <taxon>Fabaceae</taxon>
        <taxon>Papilionoideae</taxon>
        <taxon>50 kb inversion clade</taxon>
        <taxon>NPAAA clade</taxon>
        <taxon>indigoferoid/millettioid clade</taxon>
        <taxon>Phaseoleae</taxon>
        <taxon>Mucuna</taxon>
    </lineage>
</organism>
<reference evidence="1" key="1">
    <citation type="submission" date="2018-05" db="EMBL/GenBank/DDBJ databases">
        <title>Draft genome of Mucuna pruriens seed.</title>
        <authorList>
            <person name="Nnadi N.E."/>
            <person name="Vos R."/>
            <person name="Hasami M.H."/>
            <person name="Devisetty U.K."/>
            <person name="Aguiy J.C."/>
        </authorList>
    </citation>
    <scope>NUCLEOTIDE SEQUENCE [LARGE SCALE GENOMIC DNA]</scope>
    <source>
        <strain evidence="1">JCA_2017</strain>
    </source>
</reference>
<dbReference type="PANTHER" id="PTHR35317">
    <property type="entry name" value="OS04G0629600 PROTEIN"/>
    <property type="match status" value="1"/>
</dbReference>
<accession>A0A371I8X8</accession>